<protein>
    <submittedName>
        <fullName evidence="2">Uncharacterized protein</fullName>
    </submittedName>
</protein>
<evidence type="ECO:0000313" key="2">
    <source>
        <dbReference type="EMBL" id="TID22832.1"/>
    </source>
</evidence>
<evidence type="ECO:0000256" key="1">
    <source>
        <dbReference type="SAM" id="MobiDB-lite"/>
    </source>
</evidence>
<reference evidence="2 3" key="1">
    <citation type="submission" date="2019-04" db="EMBL/GenBank/DDBJ databases">
        <title>High contiguity whole genome sequence and gene annotation resource for two Venturia nashicola isolates.</title>
        <authorList>
            <person name="Prokchorchik M."/>
            <person name="Won K."/>
            <person name="Lee Y."/>
            <person name="Choi E.D."/>
            <person name="Segonzac C."/>
            <person name="Sohn K.H."/>
        </authorList>
    </citation>
    <scope>NUCLEOTIDE SEQUENCE [LARGE SCALE GENOMIC DNA]</scope>
    <source>
        <strain evidence="2 3">PRI2</strain>
    </source>
</reference>
<feature type="compositionally biased region" description="Polar residues" evidence="1">
    <location>
        <begin position="73"/>
        <end position="97"/>
    </location>
</feature>
<feature type="region of interest" description="Disordered" evidence="1">
    <location>
        <begin position="65"/>
        <end position="97"/>
    </location>
</feature>
<dbReference type="Proteomes" id="UP000298493">
    <property type="component" value="Unassembled WGS sequence"/>
</dbReference>
<gene>
    <name evidence="2" type="ORF">E6O75_ATG02006</name>
</gene>
<comment type="caution">
    <text evidence="2">The sequence shown here is derived from an EMBL/GenBank/DDBJ whole genome shotgun (WGS) entry which is preliminary data.</text>
</comment>
<sequence>MSCCKGAVTVCRDSTRLGHLAATAGPTPGARRLIRGLTIPRDNSLANLPDAVRLSTGSRAAAHSEASSAVIVQPTQESNANNQHIFQIRMSSPSPSR</sequence>
<dbReference type="EMBL" id="SNSC02000007">
    <property type="protein sequence ID" value="TID22832.1"/>
    <property type="molecule type" value="Genomic_DNA"/>
</dbReference>
<keyword evidence="3" id="KW-1185">Reference proteome</keyword>
<organism evidence="2 3">
    <name type="scientific">Venturia nashicola</name>
    <dbReference type="NCBI Taxonomy" id="86259"/>
    <lineage>
        <taxon>Eukaryota</taxon>
        <taxon>Fungi</taxon>
        <taxon>Dikarya</taxon>
        <taxon>Ascomycota</taxon>
        <taxon>Pezizomycotina</taxon>
        <taxon>Dothideomycetes</taxon>
        <taxon>Pleosporomycetidae</taxon>
        <taxon>Venturiales</taxon>
        <taxon>Venturiaceae</taxon>
        <taxon>Venturia</taxon>
    </lineage>
</organism>
<proteinExistence type="predicted"/>
<accession>A0A4Z1PKE1</accession>
<dbReference type="AlphaFoldDB" id="A0A4Z1PKE1"/>
<evidence type="ECO:0000313" key="3">
    <source>
        <dbReference type="Proteomes" id="UP000298493"/>
    </source>
</evidence>
<name>A0A4Z1PKE1_9PEZI</name>